<evidence type="ECO:0000256" key="2">
    <source>
        <dbReference type="SAM" id="SignalP"/>
    </source>
</evidence>
<dbReference type="AlphaFoldDB" id="A0A8J2RZ55"/>
<comment type="caution">
    <text evidence="3">The sequence shown here is derived from an EMBL/GenBank/DDBJ whole genome shotgun (WGS) entry which is preliminary data.</text>
</comment>
<evidence type="ECO:0000256" key="1">
    <source>
        <dbReference type="SAM" id="MobiDB-lite"/>
    </source>
</evidence>
<accession>A0A8J2RZ55</accession>
<feature type="region of interest" description="Disordered" evidence="1">
    <location>
        <begin position="29"/>
        <end position="66"/>
    </location>
</feature>
<evidence type="ECO:0000313" key="3">
    <source>
        <dbReference type="EMBL" id="CAH0108485.1"/>
    </source>
</evidence>
<dbReference type="Proteomes" id="UP000789390">
    <property type="component" value="Unassembled WGS sequence"/>
</dbReference>
<dbReference type="EMBL" id="CAKKLH010000284">
    <property type="protein sequence ID" value="CAH0108485.1"/>
    <property type="molecule type" value="Genomic_DNA"/>
</dbReference>
<reference evidence="3" key="1">
    <citation type="submission" date="2021-11" db="EMBL/GenBank/DDBJ databases">
        <authorList>
            <person name="Schell T."/>
        </authorList>
    </citation>
    <scope>NUCLEOTIDE SEQUENCE</scope>
    <source>
        <strain evidence="3">M5</strain>
    </source>
</reference>
<dbReference type="OrthoDB" id="6372186at2759"/>
<sequence>MRTSPFYLSVMIVSASVWIGSALALPRPDVVNSTEPSVEKSSNIKSRQFNANVPTGATGLNGGNSAGMQSPLQQLALLQQVTHSNNNPMSIASELEAQKQETLQLQNQKQQQGLLASVHIKQDQVATAQAAITNQSNMVNGHQPGAIMQAALNPQLQQLQQSLEAQKQQLLVQQQVLQQQVKPEAQQLNKQQILLAQLLNEPPAKRPQLWEQIKQTQTKQEAAMMVNPFLAQQQGQSGLSQTSLTQPSRSQQELQRYQTLMQLLSLANLASNSNPNRQGYYSNPIRSSSMISGSGLDLPYSPFGGNSMSAQAVQLIQEQQMQQQMMLLQRQQQMMMLQQRMAMMNPFMF</sequence>
<feature type="compositionally biased region" description="Polar residues" evidence="1">
    <location>
        <begin position="31"/>
        <end position="55"/>
    </location>
</feature>
<proteinExistence type="predicted"/>
<keyword evidence="2" id="KW-0732">Signal</keyword>
<organism evidence="3 4">
    <name type="scientific">Daphnia galeata</name>
    <dbReference type="NCBI Taxonomy" id="27404"/>
    <lineage>
        <taxon>Eukaryota</taxon>
        <taxon>Metazoa</taxon>
        <taxon>Ecdysozoa</taxon>
        <taxon>Arthropoda</taxon>
        <taxon>Crustacea</taxon>
        <taxon>Branchiopoda</taxon>
        <taxon>Diplostraca</taxon>
        <taxon>Cladocera</taxon>
        <taxon>Anomopoda</taxon>
        <taxon>Daphniidae</taxon>
        <taxon>Daphnia</taxon>
    </lineage>
</organism>
<feature type="signal peptide" evidence="2">
    <location>
        <begin position="1"/>
        <end position="24"/>
    </location>
</feature>
<protein>
    <submittedName>
        <fullName evidence="3">Uncharacterized protein</fullName>
    </submittedName>
</protein>
<evidence type="ECO:0000313" key="4">
    <source>
        <dbReference type="Proteomes" id="UP000789390"/>
    </source>
</evidence>
<name>A0A8J2RZ55_9CRUS</name>
<keyword evidence="4" id="KW-1185">Reference proteome</keyword>
<feature type="chain" id="PRO_5035225837" evidence="2">
    <location>
        <begin position="25"/>
        <end position="349"/>
    </location>
</feature>
<gene>
    <name evidence="3" type="ORF">DGAL_LOCUS11874</name>
</gene>